<dbReference type="GO" id="GO:0046872">
    <property type="term" value="F:metal ion binding"/>
    <property type="evidence" value="ECO:0007669"/>
    <property type="project" value="UniProtKB-KW"/>
</dbReference>
<dbReference type="PANTHER" id="PTHR11475">
    <property type="entry name" value="OXIDASE/PEROXIDASE"/>
    <property type="match status" value="1"/>
</dbReference>
<dbReference type="SUPFAM" id="SSF48113">
    <property type="entry name" value="Heme-dependent peroxidases"/>
    <property type="match status" value="1"/>
</dbReference>
<evidence type="ECO:0000256" key="3">
    <source>
        <dbReference type="ARBA" id="ARBA00022559"/>
    </source>
</evidence>
<dbReference type="CDD" id="cd09823">
    <property type="entry name" value="peroxinectin_like"/>
    <property type="match status" value="1"/>
</dbReference>
<dbReference type="Pfam" id="PF03098">
    <property type="entry name" value="An_peroxidase"/>
    <property type="match status" value="1"/>
</dbReference>
<dbReference type="Gene3D" id="1.10.640.10">
    <property type="entry name" value="Haem peroxidase domain superfamily, animal type"/>
    <property type="match status" value="1"/>
</dbReference>
<dbReference type="EnsemblMetazoa" id="SMAR000937-RA">
    <property type="protein sequence ID" value="SMAR000937-PA"/>
    <property type="gene ID" value="SMAR000937"/>
</dbReference>
<protein>
    <recommendedName>
        <fullName evidence="10">Peroxidase</fullName>
    </recommendedName>
</protein>
<feature type="binding site" description="axial binding residue" evidence="6">
    <location>
        <position position="559"/>
    </location>
    <ligand>
        <name>heme b</name>
        <dbReference type="ChEBI" id="CHEBI:60344"/>
    </ligand>
    <ligandPart>
        <name>Fe</name>
        <dbReference type="ChEBI" id="CHEBI:18248"/>
    </ligandPart>
</feature>
<dbReference type="GO" id="GO:0004601">
    <property type="term" value="F:peroxidase activity"/>
    <property type="evidence" value="ECO:0007669"/>
    <property type="project" value="UniProtKB-KW"/>
</dbReference>
<dbReference type="Proteomes" id="UP000014500">
    <property type="component" value="Unassembled WGS sequence"/>
</dbReference>
<organism evidence="8 9">
    <name type="scientific">Strigamia maritima</name>
    <name type="common">European centipede</name>
    <name type="synonym">Geophilus maritimus</name>
    <dbReference type="NCBI Taxonomy" id="126957"/>
    <lineage>
        <taxon>Eukaryota</taxon>
        <taxon>Metazoa</taxon>
        <taxon>Ecdysozoa</taxon>
        <taxon>Arthropoda</taxon>
        <taxon>Myriapoda</taxon>
        <taxon>Chilopoda</taxon>
        <taxon>Pleurostigmophora</taxon>
        <taxon>Geophilomorpha</taxon>
        <taxon>Linotaeniidae</taxon>
        <taxon>Strigamia</taxon>
    </lineage>
</organism>
<keyword evidence="6" id="KW-0479">Metal-binding</keyword>
<dbReference type="PROSITE" id="PS50292">
    <property type="entry name" value="PEROXIDASE_3"/>
    <property type="match status" value="1"/>
</dbReference>
<evidence type="ECO:0000313" key="8">
    <source>
        <dbReference type="EnsemblMetazoa" id="SMAR000937-PA"/>
    </source>
</evidence>
<dbReference type="GO" id="GO:0020037">
    <property type="term" value="F:heme binding"/>
    <property type="evidence" value="ECO:0007669"/>
    <property type="project" value="InterPro"/>
</dbReference>
<evidence type="ECO:0000313" key="9">
    <source>
        <dbReference type="Proteomes" id="UP000014500"/>
    </source>
</evidence>
<dbReference type="HOGENOM" id="CLU_006087_5_2_1"/>
<keyword evidence="2" id="KW-0964">Secreted</keyword>
<dbReference type="STRING" id="126957.T1IJ78"/>
<dbReference type="PANTHER" id="PTHR11475:SF4">
    <property type="entry name" value="CHORION PEROXIDASE"/>
    <property type="match status" value="1"/>
</dbReference>
<dbReference type="OMA" id="ICAPINV"/>
<dbReference type="InterPro" id="IPR019791">
    <property type="entry name" value="Haem_peroxidase_animal"/>
</dbReference>
<keyword evidence="9" id="KW-1185">Reference proteome</keyword>
<feature type="chain" id="PRO_5004589737" description="Peroxidase" evidence="7">
    <location>
        <begin position="24"/>
        <end position="805"/>
    </location>
</feature>
<feature type="signal peptide" evidence="7">
    <location>
        <begin position="1"/>
        <end position="23"/>
    </location>
</feature>
<keyword evidence="5" id="KW-0325">Glycoprotein</keyword>
<evidence type="ECO:0000256" key="6">
    <source>
        <dbReference type="PIRSR" id="PIRSR619791-2"/>
    </source>
</evidence>
<dbReference type="eggNOG" id="KOG2408">
    <property type="taxonomic scope" value="Eukaryota"/>
</dbReference>
<keyword evidence="6" id="KW-0349">Heme</keyword>
<comment type="subcellular location">
    <subcellularLocation>
        <location evidence="1">Secreted</location>
    </subcellularLocation>
</comment>
<name>T1IJ78_STRMM</name>
<dbReference type="PRINTS" id="PR00457">
    <property type="entry name" value="ANPEROXIDASE"/>
</dbReference>
<sequence length="805" mass="90709">MRCTGSDILRHIFACLLILVVDGGKEEKKCASMNGTHGRCLPLSKCFDVYVNMDEASTLACRLSNNEPGICCTSKTEGRIRILNSNKNSEEMITLIRRKLGSSITSTLYSNNFTLSFWTKLLPKSIIQKARLKGLHKLLVRERIEAELLHLGVTVNPGTPEFLHQHFLRPFPEALKQSRLALLQDESNKSILSKFPSNTMMSRIGVLARQSFNFTAVCPRRPCSFIQAQNKYRSFDGSCNNVGHGNWGSAFIALDRLLPPHYKDRFTQPRQTGVDGLPLPSARKISSICIDDVNRQSSVASLMTMTWGQFINHDITLTAISAMTNGAGIKCCSGAQSVLQILRHEDCFPIVIARDDPFYGPTGQTCMEFVRSLPAASERKSCEFGFRDQLNEVTSFLDGSVIYGSTNSMARALRRFNKGKLKVIKCFGNDHLPFINPNSSSCDKPFQNFFTGDIRATEQAHLSSLHTIFLREHNHIAEMLNSLNPHWTDETIFQESRKIIGAMLQHVTYNEFLPVVIGSQIVESADLKPLRHGYNNNYRSDINPGVFNEFAAAANRYGHSLIQGTMEMLNAQDEIEGTLNVRDQFAAPVPIYFPQNLDRIIRGLTKQAVQKSDAFMSHDVTRHLYQFNSRFGLDLAAANIQRGRDHGLPPYNSYRQFCGLDKVTSFETMHVKGNIKNKFKKAYKNVDDIDLWIGLLSEQPLKGALVGPTLACLLAEQYWRVKVADRFWYEHRNSPGAFTLDQLREIRRVTLARLLCDNGDKIHQMQPLAFLQPADWNPRTGCSSADAIPHMDFNPWKEILANVST</sequence>
<keyword evidence="3" id="KW-0575">Peroxidase</keyword>
<keyword evidence="6" id="KW-0408">Iron</keyword>
<evidence type="ECO:0000256" key="4">
    <source>
        <dbReference type="ARBA" id="ARBA00022729"/>
    </source>
</evidence>
<dbReference type="PhylomeDB" id="T1IJ78"/>
<reference evidence="8" key="2">
    <citation type="submission" date="2015-02" db="UniProtKB">
        <authorList>
            <consortium name="EnsemblMetazoa"/>
        </authorList>
    </citation>
    <scope>IDENTIFICATION</scope>
</reference>
<evidence type="ECO:0000256" key="5">
    <source>
        <dbReference type="ARBA" id="ARBA00023180"/>
    </source>
</evidence>
<dbReference type="AlphaFoldDB" id="T1IJ78"/>
<evidence type="ECO:0000256" key="1">
    <source>
        <dbReference type="ARBA" id="ARBA00004613"/>
    </source>
</evidence>
<dbReference type="FunFam" id="1.10.640.10:FF:000003">
    <property type="entry name" value="chorion peroxidase"/>
    <property type="match status" value="1"/>
</dbReference>
<dbReference type="EMBL" id="AFFK01014481">
    <property type="status" value="NOT_ANNOTATED_CDS"/>
    <property type="molecule type" value="Genomic_DNA"/>
</dbReference>
<evidence type="ECO:0000256" key="2">
    <source>
        <dbReference type="ARBA" id="ARBA00022525"/>
    </source>
</evidence>
<dbReference type="InterPro" id="IPR010255">
    <property type="entry name" value="Haem_peroxidase_sf"/>
</dbReference>
<evidence type="ECO:0008006" key="10">
    <source>
        <dbReference type="Google" id="ProtNLM"/>
    </source>
</evidence>
<keyword evidence="4 7" id="KW-0732">Signal</keyword>
<reference evidence="9" key="1">
    <citation type="submission" date="2011-05" db="EMBL/GenBank/DDBJ databases">
        <authorList>
            <person name="Richards S.R."/>
            <person name="Qu J."/>
            <person name="Jiang H."/>
            <person name="Jhangiani S.N."/>
            <person name="Agravi P."/>
            <person name="Goodspeed R."/>
            <person name="Gross S."/>
            <person name="Mandapat C."/>
            <person name="Jackson L."/>
            <person name="Mathew T."/>
            <person name="Pu L."/>
            <person name="Thornton R."/>
            <person name="Saada N."/>
            <person name="Wilczek-Boney K.B."/>
            <person name="Lee S."/>
            <person name="Kovar C."/>
            <person name="Wu Y."/>
            <person name="Scherer S.E."/>
            <person name="Worley K.C."/>
            <person name="Muzny D.M."/>
            <person name="Gibbs R."/>
        </authorList>
    </citation>
    <scope>NUCLEOTIDE SEQUENCE</scope>
    <source>
        <strain evidence="9">Brora</strain>
    </source>
</reference>
<dbReference type="GO" id="GO:0006979">
    <property type="term" value="P:response to oxidative stress"/>
    <property type="evidence" value="ECO:0007669"/>
    <property type="project" value="InterPro"/>
</dbReference>
<dbReference type="InterPro" id="IPR037120">
    <property type="entry name" value="Haem_peroxidase_sf_animal"/>
</dbReference>
<evidence type="ECO:0000256" key="7">
    <source>
        <dbReference type="SAM" id="SignalP"/>
    </source>
</evidence>
<accession>T1IJ78</accession>
<dbReference type="GO" id="GO:0005576">
    <property type="term" value="C:extracellular region"/>
    <property type="evidence" value="ECO:0007669"/>
    <property type="project" value="UniProtKB-SubCell"/>
</dbReference>
<keyword evidence="3" id="KW-0560">Oxidoreductase</keyword>
<proteinExistence type="predicted"/>